<dbReference type="OrthoDB" id="341259at2759"/>
<organism evidence="1 2">
    <name type="scientific">Zopfia rhizophila CBS 207.26</name>
    <dbReference type="NCBI Taxonomy" id="1314779"/>
    <lineage>
        <taxon>Eukaryota</taxon>
        <taxon>Fungi</taxon>
        <taxon>Dikarya</taxon>
        <taxon>Ascomycota</taxon>
        <taxon>Pezizomycotina</taxon>
        <taxon>Dothideomycetes</taxon>
        <taxon>Dothideomycetes incertae sedis</taxon>
        <taxon>Zopfiaceae</taxon>
        <taxon>Zopfia</taxon>
    </lineage>
</organism>
<protein>
    <submittedName>
        <fullName evidence="1">Uncharacterized protein</fullName>
    </submittedName>
</protein>
<dbReference type="EMBL" id="ML994629">
    <property type="protein sequence ID" value="KAF2186455.1"/>
    <property type="molecule type" value="Genomic_DNA"/>
</dbReference>
<reference evidence="1" key="1">
    <citation type="journal article" date="2020" name="Stud. Mycol.">
        <title>101 Dothideomycetes genomes: a test case for predicting lifestyles and emergence of pathogens.</title>
        <authorList>
            <person name="Haridas S."/>
            <person name="Albert R."/>
            <person name="Binder M."/>
            <person name="Bloem J."/>
            <person name="Labutti K."/>
            <person name="Salamov A."/>
            <person name="Andreopoulos B."/>
            <person name="Baker S."/>
            <person name="Barry K."/>
            <person name="Bills G."/>
            <person name="Bluhm B."/>
            <person name="Cannon C."/>
            <person name="Castanera R."/>
            <person name="Culley D."/>
            <person name="Daum C."/>
            <person name="Ezra D."/>
            <person name="Gonzalez J."/>
            <person name="Henrissat B."/>
            <person name="Kuo A."/>
            <person name="Liang C."/>
            <person name="Lipzen A."/>
            <person name="Lutzoni F."/>
            <person name="Magnuson J."/>
            <person name="Mondo S."/>
            <person name="Nolan M."/>
            <person name="Ohm R."/>
            <person name="Pangilinan J."/>
            <person name="Park H.-J."/>
            <person name="Ramirez L."/>
            <person name="Alfaro M."/>
            <person name="Sun H."/>
            <person name="Tritt A."/>
            <person name="Yoshinaga Y."/>
            <person name="Zwiers L.-H."/>
            <person name="Turgeon B."/>
            <person name="Goodwin S."/>
            <person name="Spatafora J."/>
            <person name="Crous P."/>
            <person name="Grigoriev I."/>
        </authorList>
    </citation>
    <scope>NUCLEOTIDE SEQUENCE</scope>
    <source>
        <strain evidence="1">CBS 207.26</strain>
    </source>
</reference>
<evidence type="ECO:0000313" key="1">
    <source>
        <dbReference type="EMBL" id="KAF2186455.1"/>
    </source>
</evidence>
<gene>
    <name evidence="1" type="ORF">K469DRAFT_686862</name>
</gene>
<accession>A0A6A6E626</accession>
<sequence>MDPMSVVPLVSATASATASLVTNIEKWVKGNLHRMTSYEQLLKRLQRSIYSGQLIMLVMEDDLVQSCSQARQLQETIILVWDENLFKEHESRIRGQVAALHLLLQVVSTRHNDDRLEMLSVKEHISREVDDNVLNIILSRLSSQLSVTDK</sequence>
<proteinExistence type="predicted"/>
<evidence type="ECO:0000313" key="2">
    <source>
        <dbReference type="Proteomes" id="UP000800200"/>
    </source>
</evidence>
<dbReference type="Proteomes" id="UP000800200">
    <property type="component" value="Unassembled WGS sequence"/>
</dbReference>
<keyword evidence="2" id="KW-1185">Reference proteome</keyword>
<name>A0A6A6E626_9PEZI</name>
<dbReference type="AlphaFoldDB" id="A0A6A6E626"/>